<feature type="domain" description="DUF4246" evidence="1">
    <location>
        <begin position="139"/>
        <end position="254"/>
    </location>
</feature>
<feature type="domain" description="DUF4246" evidence="2">
    <location>
        <begin position="16"/>
        <end position="85"/>
    </location>
</feature>
<comment type="caution">
    <text evidence="3">The sequence shown here is derived from an EMBL/GenBank/DDBJ whole genome shotgun (WGS) entry which is preliminary data.</text>
</comment>
<dbReference type="STRING" id="5454.A0A162ZPL7"/>
<dbReference type="EMBL" id="JYNV01000271">
    <property type="protein sequence ID" value="KZM20738.1"/>
    <property type="molecule type" value="Genomic_DNA"/>
</dbReference>
<dbReference type="InterPro" id="IPR049207">
    <property type="entry name" value="DUF4246_N"/>
</dbReference>
<accession>A0A162ZPL7</accession>
<dbReference type="AlphaFoldDB" id="A0A162ZPL7"/>
<dbReference type="PANTHER" id="PTHR33119:SF1">
    <property type="entry name" value="FE2OG DIOXYGENASE DOMAIN-CONTAINING PROTEIN"/>
    <property type="match status" value="1"/>
</dbReference>
<dbReference type="InterPro" id="IPR049192">
    <property type="entry name" value="DUF4246_C"/>
</dbReference>
<protein>
    <submittedName>
        <fullName evidence="3">Uncharacterized protein</fullName>
    </submittedName>
</protein>
<name>A0A162ZPL7_DIDRA</name>
<organism evidence="3 4">
    <name type="scientific">Didymella rabiei</name>
    <name type="common">Chickpea ascochyta blight fungus</name>
    <name type="synonym">Mycosphaerella rabiei</name>
    <dbReference type="NCBI Taxonomy" id="5454"/>
    <lineage>
        <taxon>Eukaryota</taxon>
        <taxon>Fungi</taxon>
        <taxon>Dikarya</taxon>
        <taxon>Ascomycota</taxon>
        <taxon>Pezizomycotina</taxon>
        <taxon>Dothideomycetes</taxon>
        <taxon>Pleosporomycetidae</taxon>
        <taxon>Pleosporales</taxon>
        <taxon>Pleosporineae</taxon>
        <taxon>Didymellaceae</taxon>
        <taxon>Ascochyta</taxon>
    </lineage>
</organism>
<dbReference type="InterPro" id="IPR025340">
    <property type="entry name" value="DUF4246"/>
</dbReference>
<proteinExistence type="predicted"/>
<evidence type="ECO:0000313" key="3">
    <source>
        <dbReference type="EMBL" id="KZM20738.1"/>
    </source>
</evidence>
<dbReference type="Pfam" id="PF21666">
    <property type="entry name" value="DUF4246_N"/>
    <property type="match status" value="1"/>
</dbReference>
<evidence type="ECO:0000313" key="4">
    <source>
        <dbReference type="Proteomes" id="UP000076837"/>
    </source>
</evidence>
<reference evidence="3 4" key="1">
    <citation type="journal article" date="2016" name="Sci. Rep.">
        <title>Draft genome sequencing and secretome analysis of fungal phytopathogen Ascochyta rabiei provides insight into the necrotrophic effector repertoire.</title>
        <authorList>
            <person name="Verma S."/>
            <person name="Gazara R.K."/>
            <person name="Nizam S."/>
            <person name="Parween S."/>
            <person name="Chattopadhyay D."/>
            <person name="Verma P.K."/>
        </authorList>
    </citation>
    <scope>NUCLEOTIDE SEQUENCE [LARGE SCALE GENOMIC DNA]</scope>
    <source>
        <strain evidence="3 4">ArDII</strain>
    </source>
</reference>
<gene>
    <name evidence="3" type="ORF">ST47_g8140</name>
</gene>
<feature type="domain" description="DUF4246" evidence="1">
    <location>
        <begin position="330"/>
        <end position="366"/>
    </location>
</feature>
<sequence length="463" mass="53014">MASKTSNSVPTPRHRYPGLELPLREDARIDDAFFPIGAHGSCWGANFDPLSVRELAMMSIMESLTDEPDWHVKINDENVVSKWRTGALSIPNKHWWGLATGAKRQHWEADGYVNLYPERVDGWIKVPDGIMSEDAFDFYFQKTNLVPTLDAGASVVKSDTLVFESLQKALLTGFETLKTDQINSPDWHPNSDETVQSLEVLGVQDAIAEWSGKGDIIFGEDKREPTEGERWGYTVGGSIPPTFWSTRYQWLPSNRLIETSLPLWDQCLTTIPRYNKRTSPERTERRFDIPSDLDDDNPLSWIPSDPKVCSDIEVSEEELENEGWEVAYFEKNEDGHRRFIALWLVDPHKRIISTANVPPQQMSWTESMLDRKSKPQHASASQLPHELVSLLQENNLQLPPSSDKAWTPEELIAFLEDNLPRDALPMTIEEAKEHRLNLMKERSAFVETSEAPWQQHQYSFCEH</sequence>
<dbReference type="PANTHER" id="PTHR33119">
    <property type="entry name" value="IFI3P"/>
    <property type="match status" value="1"/>
</dbReference>
<dbReference type="Pfam" id="PF14033">
    <property type="entry name" value="DUF4246"/>
    <property type="match status" value="2"/>
</dbReference>
<dbReference type="Proteomes" id="UP000076837">
    <property type="component" value="Unassembled WGS sequence"/>
</dbReference>
<evidence type="ECO:0000259" key="2">
    <source>
        <dbReference type="Pfam" id="PF21666"/>
    </source>
</evidence>
<evidence type="ECO:0000259" key="1">
    <source>
        <dbReference type="Pfam" id="PF14033"/>
    </source>
</evidence>
<keyword evidence="4" id="KW-1185">Reference proteome</keyword>